<name>D2V5C6_NAEGR</name>
<reference evidence="2 3" key="1">
    <citation type="journal article" date="2010" name="Cell">
        <title>The genome of Naegleria gruberi illuminates early eukaryotic versatility.</title>
        <authorList>
            <person name="Fritz-Laylin L.K."/>
            <person name="Prochnik S.E."/>
            <person name="Ginger M.L."/>
            <person name="Dacks J.B."/>
            <person name="Carpenter M.L."/>
            <person name="Field M.C."/>
            <person name="Kuo A."/>
            <person name="Paredez A."/>
            <person name="Chapman J."/>
            <person name="Pham J."/>
            <person name="Shu S."/>
            <person name="Neupane R."/>
            <person name="Cipriano M."/>
            <person name="Mancuso J."/>
            <person name="Tu H."/>
            <person name="Salamov A."/>
            <person name="Lindquist E."/>
            <person name="Shapiro H."/>
            <person name="Lucas S."/>
            <person name="Grigoriev I.V."/>
            <person name="Cande W.Z."/>
            <person name="Fulton C."/>
            <person name="Rokhsar D.S."/>
            <person name="Dawson S.C."/>
        </authorList>
    </citation>
    <scope>NUCLEOTIDE SEQUENCE [LARGE SCALE GENOMIC DNA]</scope>
    <source>
        <strain evidence="2 3">NEG-M</strain>
    </source>
</reference>
<accession>D2V5C6</accession>
<evidence type="ECO:0000313" key="3">
    <source>
        <dbReference type="Proteomes" id="UP000006671"/>
    </source>
</evidence>
<evidence type="ECO:0000313" key="2">
    <source>
        <dbReference type="EMBL" id="EFC48086.1"/>
    </source>
</evidence>
<protein>
    <submittedName>
        <fullName evidence="2">Predicted protein</fullName>
    </submittedName>
</protein>
<dbReference type="AlphaFoldDB" id="D2V5C6"/>
<dbReference type="EMBL" id="GG738852">
    <property type="protein sequence ID" value="EFC48086.1"/>
    <property type="molecule type" value="Genomic_DNA"/>
</dbReference>
<keyword evidence="1" id="KW-0175">Coiled coil</keyword>
<sequence length="136" mass="15953">MNTKRRTNNCMKDGKSNSDLDHLVLLNNYLLSEHVNSPSSKKRKLTTDTRYFPNKIILKDATNEDSTHSLQSIQLNPDFCDEIEQRMKELSTRMDETLKKQEEYLEKRVSKRVIQKKESADWILAALCKLYLDSNE</sequence>
<dbReference type="RefSeq" id="XP_002680830.1">
    <property type="nucleotide sequence ID" value="XM_002680784.1"/>
</dbReference>
<gene>
    <name evidence="2" type="ORF">NAEGRDRAFT_63774</name>
</gene>
<evidence type="ECO:0000256" key="1">
    <source>
        <dbReference type="SAM" id="Coils"/>
    </source>
</evidence>
<dbReference type="InParanoid" id="D2V5C6"/>
<dbReference type="Proteomes" id="UP000006671">
    <property type="component" value="Unassembled WGS sequence"/>
</dbReference>
<keyword evidence="3" id="KW-1185">Reference proteome</keyword>
<proteinExistence type="predicted"/>
<dbReference type="VEuPathDB" id="AmoebaDB:NAEGRDRAFT_63774"/>
<feature type="coiled-coil region" evidence="1">
    <location>
        <begin position="80"/>
        <end position="107"/>
    </location>
</feature>
<dbReference type="GeneID" id="8849558"/>
<dbReference type="KEGG" id="ngr:NAEGRDRAFT_63774"/>
<organism evidence="3">
    <name type="scientific">Naegleria gruberi</name>
    <name type="common">Amoeba</name>
    <dbReference type="NCBI Taxonomy" id="5762"/>
    <lineage>
        <taxon>Eukaryota</taxon>
        <taxon>Discoba</taxon>
        <taxon>Heterolobosea</taxon>
        <taxon>Tetramitia</taxon>
        <taxon>Eutetramitia</taxon>
        <taxon>Vahlkampfiidae</taxon>
        <taxon>Naegleria</taxon>
    </lineage>
</organism>